<accession>A0A5C8FIZ1</accession>
<proteinExistence type="predicted"/>
<evidence type="ECO:0008006" key="3">
    <source>
        <dbReference type="Google" id="ProtNLM"/>
    </source>
</evidence>
<evidence type="ECO:0000313" key="1">
    <source>
        <dbReference type="EMBL" id="TXJ49262.1"/>
    </source>
</evidence>
<reference evidence="1 2" key="1">
    <citation type="journal article" date="1992" name="Lakartidningen">
        <title>[Penicillin V and not amoxicillin is the first choice preparation in acute otitis].</title>
        <authorList>
            <person name="Kamme C."/>
            <person name="Lundgren K."/>
            <person name="Prellner K."/>
        </authorList>
    </citation>
    <scope>NUCLEOTIDE SEQUENCE [LARGE SCALE GENOMIC DNA]</scope>
    <source>
        <strain evidence="1 2">PC3939II</strain>
    </source>
</reference>
<name>A0A5C8FIZ1_9SPIR</name>
<dbReference type="RefSeq" id="WP_147718561.1">
    <property type="nucleotide sequence ID" value="NZ_SAYE01000015.1"/>
</dbReference>
<organism evidence="1 2">
    <name type="scientific">Brachyspira aalborgi</name>
    <dbReference type="NCBI Taxonomy" id="29522"/>
    <lineage>
        <taxon>Bacteria</taxon>
        <taxon>Pseudomonadati</taxon>
        <taxon>Spirochaetota</taxon>
        <taxon>Spirochaetia</taxon>
        <taxon>Brachyspirales</taxon>
        <taxon>Brachyspiraceae</taxon>
        <taxon>Brachyspira</taxon>
    </lineage>
</organism>
<dbReference type="Proteomes" id="UP000322307">
    <property type="component" value="Unassembled WGS sequence"/>
</dbReference>
<dbReference type="SUPFAM" id="SSF48452">
    <property type="entry name" value="TPR-like"/>
    <property type="match status" value="1"/>
</dbReference>
<gene>
    <name evidence="1" type="ORF">EPJ84_09810</name>
</gene>
<evidence type="ECO:0000313" key="2">
    <source>
        <dbReference type="Proteomes" id="UP000322307"/>
    </source>
</evidence>
<dbReference type="InterPro" id="IPR011990">
    <property type="entry name" value="TPR-like_helical_dom_sf"/>
</dbReference>
<dbReference type="EMBL" id="SAYE01000015">
    <property type="protein sequence ID" value="TXJ49262.1"/>
    <property type="molecule type" value="Genomic_DNA"/>
</dbReference>
<dbReference type="Gene3D" id="1.25.40.10">
    <property type="entry name" value="Tetratricopeptide repeat domain"/>
    <property type="match status" value="1"/>
</dbReference>
<dbReference type="AlphaFoldDB" id="A0A5C8FIZ1"/>
<comment type="caution">
    <text evidence="1">The sequence shown here is derived from an EMBL/GenBank/DDBJ whole genome shotgun (WGS) entry which is preliminary data.</text>
</comment>
<protein>
    <recommendedName>
        <fullName evidence="3">Tetratricopeptide repeat protein</fullName>
    </recommendedName>
</protein>
<sequence length="674" mass="80641">MEQLYLEFDERELENNSKLFFEIFNRKNRDIENTFIEFADEYMKGKMSLAVFLQVVNLNIQSYQHVNRGIAHIERLLPAILNIKDYYNKKNEKVPADIYELLICIYNSKYDKESALLTSKELLSIDKENKVAKMSLASYEEEKEKSIQNFSTEDLAILNNRALFYSNNEKYKDIDKSIKYNKYIINIMMENENYYYDIIGKYNINLNNCYYIYVWNYFGAILEPYLPIAQSNLGICYYHKYKKDKNIENYRNAEKLYKESIKNYIEFSKKYGRPQQYIKDPIINLANLYYEEKKFEEAHKLVNEYFYLLPIDSDYYRLIGNCIYRENPCKETAKKSLESLKNSIRELNFIDPASFEYAMIDAFNTIMLMYEMKEKKHIPYDAAKESLNQLYVYNAEKPNFNLQALPISFKINDYELCSKIALYIIKNYPIEEKIVLEYLIISLHRLNEDNSYKLLKIFNEKDFNNYEYIIKLINECSKSEVLNKSVKINNKKVLIDIYEIMSVSREELIVMRLFDYIRNADAYANMKINNDTEELETDRIARWKGENVEIKNEYILCYHFHSSSEIQYKKDEYGNFQLNEKGEKIPIRISVRGERRKTIWRKFPAENWIAVNQIRDTLAHRINENDTDVNEAVRTTKKAREFIEANFISIIECLFNVIKENGLLTDEKFNSEDF</sequence>